<dbReference type="GO" id="GO:0004385">
    <property type="term" value="F:GMP kinase activity"/>
    <property type="evidence" value="ECO:0007669"/>
    <property type="project" value="UniProtKB-UniRule"/>
</dbReference>
<evidence type="ECO:0000256" key="6">
    <source>
        <dbReference type="ARBA" id="ARBA00022490"/>
    </source>
</evidence>
<evidence type="ECO:0000256" key="9">
    <source>
        <dbReference type="ARBA" id="ARBA00022777"/>
    </source>
</evidence>
<evidence type="ECO:0000256" key="7">
    <source>
        <dbReference type="ARBA" id="ARBA00022679"/>
    </source>
</evidence>
<accession>A0A0F3MNE4</accession>
<comment type="similarity">
    <text evidence="3 13">Belongs to the guanylate kinase family.</text>
</comment>
<feature type="binding site" evidence="13">
    <location>
        <begin position="16"/>
        <end position="23"/>
    </location>
    <ligand>
        <name>ATP</name>
        <dbReference type="ChEBI" id="CHEBI:30616"/>
    </ligand>
</feature>
<protein>
    <recommendedName>
        <fullName evidence="5 13">Guanylate kinase</fullName>
        <ecNumber evidence="4 13">2.7.4.8</ecNumber>
    </recommendedName>
    <alternativeName>
        <fullName evidence="11 13">GMP kinase</fullName>
    </alternativeName>
</protein>
<dbReference type="Proteomes" id="UP000033616">
    <property type="component" value="Unassembled WGS sequence"/>
</dbReference>
<keyword evidence="8 13" id="KW-0547">Nucleotide-binding</keyword>
<keyword evidence="10 13" id="KW-0067">ATP-binding</keyword>
<dbReference type="HAMAP" id="MF_00328">
    <property type="entry name" value="Guanylate_kinase"/>
    <property type="match status" value="1"/>
</dbReference>
<dbReference type="RefSeq" id="WP_045797289.1">
    <property type="nucleotide sequence ID" value="NZ_LANP01000013.1"/>
</dbReference>
<dbReference type="InterPro" id="IPR008144">
    <property type="entry name" value="Guanylate_kin-like_dom"/>
</dbReference>
<organism evidence="15 16">
    <name type="scientific">Orientia chuto str. Dubai</name>
    <dbReference type="NCBI Taxonomy" id="1359168"/>
    <lineage>
        <taxon>Bacteria</taxon>
        <taxon>Pseudomonadati</taxon>
        <taxon>Pseudomonadota</taxon>
        <taxon>Alphaproteobacteria</taxon>
        <taxon>Rickettsiales</taxon>
        <taxon>Rickettsiaceae</taxon>
        <taxon>Rickettsieae</taxon>
        <taxon>Orientia</taxon>
    </lineage>
</organism>
<dbReference type="CDD" id="cd00071">
    <property type="entry name" value="GMPK"/>
    <property type="match status" value="1"/>
</dbReference>
<dbReference type="FunFam" id="3.30.63.10:FF:000005">
    <property type="entry name" value="Guanylate kinase"/>
    <property type="match status" value="1"/>
</dbReference>
<evidence type="ECO:0000256" key="12">
    <source>
        <dbReference type="ARBA" id="ARBA00048594"/>
    </source>
</evidence>
<dbReference type="GO" id="GO:0005524">
    <property type="term" value="F:ATP binding"/>
    <property type="evidence" value="ECO:0007669"/>
    <property type="project" value="UniProtKB-UniRule"/>
</dbReference>
<evidence type="ECO:0000259" key="14">
    <source>
        <dbReference type="PROSITE" id="PS50052"/>
    </source>
</evidence>
<keyword evidence="7 13" id="KW-0808">Transferase</keyword>
<dbReference type="Gene3D" id="3.30.63.10">
    <property type="entry name" value="Guanylate Kinase phosphate binding domain"/>
    <property type="match status" value="1"/>
</dbReference>
<dbReference type="Pfam" id="PF00625">
    <property type="entry name" value="Guanylate_kin"/>
    <property type="match status" value="1"/>
</dbReference>
<reference evidence="15 16" key="1">
    <citation type="submission" date="2015-02" db="EMBL/GenBank/DDBJ databases">
        <title>Genome Sequencing of Rickettsiales.</title>
        <authorList>
            <person name="Daugherty S.C."/>
            <person name="Su Q."/>
            <person name="Abolude K."/>
            <person name="Beier-Sexton M."/>
            <person name="Carlyon J.A."/>
            <person name="Carter R."/>
            <person name="Day N.P."/>
            <person name="Dumler S.J."/>
            <person name="Dyachenko V."/>
            <person name="Godinez A."/>
            <person name="Kurtti T.J."/>
            <person name="Lichay M."/>
            <person name="Mullins K.E."/>
            <person name="Ott S."/>
            <person name="Pappas-Brown V."/>
            <person name="Paris D.H."/>
            <person name="Patel P."/>
            <person name="Richards A.L."/>
            <person name="Sadzewicz L."/>
            <person name="Sears K."/>
            <person name="Seidman D."/>
            <person name="Sengamalay N."/>
            <person name="Stenos J."/>
            <person name="Tallon L.J."/>
            <person name="Vincent G."/>
            <person name="Fraser C.M."/>
            <person name="Munderloh U."/>
            <person name="Dunning-Hotopp J.C."/>
        </authorList>
    </citation>
    <scope>NUCLEOTIDE SEQUENCE [LARGE SCALE GENOMIC DNA]</scope>
    <source>
        <strain evidence="15 16">Fuller</strain>
    </source>
</reference>
<evidence type="ECO:0000256" key="8">
    <source>
        <dbReference type="ARBA" id="ARBA00022741"/>
    </source>
</evidence>
<evidence type="ECO:0000256" key="10">
    <source>
        <dbReference type="ARBA" id="ARBA00022840"/>
    </source>
</evidence>
<feature type="domain" description="Guanylate kinase-like" evidence="14">
    <location>
        <begin position="9"/>
        <end position="189"/>
    </location>
</feature>
<keyword evidence="9 13" id="KW-0418">Kinase</keyword>
<evidence type="ECO:0000256" key="3">
    <source>
        <dbReference type="ARBA" id="ARBA00005790"/>
    </source>
</evidence>
<dbReference type="PANTHER" id="PTHR23117">
    <property type="entry name" value="GUANYLATE KINASE-RELATED"/>
    <property type="match status" value="1"/>
</dbReference>
<evidence type="ECO:0000256" key="2">
    <source>
        <dbReference type="ARBA" id="ARBA00004496"/>
    </source>
</evidence>
<dbReference type="InterPro" id="IPR008145">
    <property type="entry name" value="GK/Ca_channel_bsu"/>
</dbReference>
<dbReference type="OrthoDB" id="9808150at2"/>
<dbReference type="STRING" id="1359168.OCHUTO_0597"/>
<comment type="catalytic activity">
    <reaction evidence="12 13">
        <text>GMP + ATP = GDP + ADP</text>
        <dbReference type="Rhea" id="RHEA:20780"/>
        <dbReference type="ChEBI" id="CHEBI:30616"/>
        <dbReference type="ChEBI" id="CHEBI:58115"/>
        <dbReference type="ChEBI" id="CHEBI:58189"/>
        <dbReference type="ChEBI" id="CHEBI:456216"/>
        <dbReference type="EC" id="2.7.4.8"/>
    </reaction>
</comment>
<dbReference type="GO" id="GO:0005829">
    <property type="term" value="C:cytosol"/>
    <property type="evidence" value="ECO:0007669"/>
    <property type="project" value="TreeGrafter"/>
</dbReference>
<dbReference type="AlphaFoldDB" id="A0A0F3MNE4"/>
<dbReference type="NCBIfam" id="TIGR03263">
    <property type="entry name" value="guanyl_kin"/>
    <property type="match status" value="1"/>
</dbReference>
<comment type="subcellular location">
    <subcellularLocation>
        <location evidence="2 13">Cytoplasm</location>
    </subcellularLocation>
</comment>
<evidence type="ECO:0000256" key="11">
    <source>
        <dbReference type="ARBA" id="ARBA00030128"/>
    </source>
</evidence>
<gene>
    <name evidence="13 15" type="primary">gmk</name>
    <name evidence="15" type="ORF">OCHUTO_0597</name>
</gene>
<dbReference type="EMBL" id="LANP01000013">
    <property type="protein sequence ID" value="KJV56099.1"/>
    <property type="molecule type" value="Genomic_DNA"/>
</dbReference>
<comment type="caution">
    <text evidence="15">The sequence shown here is derived from an EMBL/GenBank/DDBJ whole genome shotgun (WGS) entry which is preliminary data.</text>
</comment>
<dbReference type="InterPro" id="IPR020590">
    <property type="entry name" value="Guanylate_kinase_CS"/>
</dbReference>
<evidence type="ECO:0000256" key="4">
    <source>
        <dbReference type="ARBA" id="ARBA00012961"/>
    </source>
</evidence>
<dbReference type="PANTHER" id="PTHR23117:SF13">
    <property type="entry name" value="GUANYLATE KINASE"/>
    <property type="match status" value="1"/>
</dbReference>
<dbReference type="InterPro" id="IPR017665">
    <property type="entry name" value="Guanylate_kinase"/>
</dbReference>
<dbReference type="Gene3D" id="3.40.50.300">
    <property type="entry name" value="P-loop containing nucleotide triphosphate hydrolases"/>
    <property type="match status" value="1"/>
</dbReference>
<dbReference type="EC" id="2.7.4.8" evidence="4 13"/>
<name>A0A0F3MNE4_9RICK</name>
<dbReference type="PROSITE" id="PS00856">
    <property type="entry name" value="GUANYLATE_KINASE_1"/>
    <property type="match status" value="1"/>
</dbReference>
<evidence type="ECO:0000313" key="15">
    <source>
        <dbReference type="EMBL" id="KJV56099.1"/>
    </source>
</evidence>
<dbReference type="PATRIC" id="fig|1359168.3.peg.200"/>
<comment type="function">
    <text evidence="1 13">Essential for recycling GMP and indirectly, cGMP.</text>
</comment>
<keyword evidence="6 13" id="KW-0963">Cytoplasm</keyword>
<proteinExistence type="inferred from homology"/>
<evidence type="ECO:0000256" key="1">
    <source>
        <dbReference type="ARBA" id="ARBA00003531"/>
    </source>
</evidence>
<sequence length="206" mass="23886">MFVSLSKPAIVLIISSPSGAGKSSLAQAIIRSNSNIKFSVSMTTREKRNNEIDGKDYIFVTKEQFEKSINDNIFLEFVKIFNHYYGIPKSEVLKDLNQGQSIIFDINWQGARTIRKVLQSYAVISVYILPPSIQELENRLKKRNKDSLESIYHRLEQAKEDIQHYNEYDYVIVNDNFDQALIALQSILIAEQLKLSKIHFKKDYKF</sequence>
<dbReference type="InterPro" id="IPR027417">
    <property type="entry name" value="P-loop_NTPase"/>
</dbReference>
<evidence type="ECO:0000313" key="16">
    <source>
        <dbReference type="Proteomes" id="UP000033616"/>
    </source>
</evidence>
<dbReference type="PROSITE" id="PS50052">
    <property type="entry name" value="GUANYLATE_KINASE_2"/>
    <property type="match status" value="1"/>
</dbReference>
<evidence type="ECO:0000256" key="5">
    <source>
        <dbReference type="ARBA" id="ARBA00016296"/>
    </source>
</evidence>
<evidence type="ECO:0000256" key="13">
    <source>
        <dbReference type="HAMAP-Rule" id="MF_00328"/>
    </source>
</evidence>
<dbReference type="SUPFAM" id="SSF52540">
    <property type="entry name" value="P-loop containing nucleoside triphosphate hydrolases"/>
    <property type="match status" value="1"/>
</dbReference>
<dbReference type="SMART" id="SM00072">
    <property type="entry name" value="GuKc"/>
    <property type="match status" value="1"/>
</dbReference>
<keyword evidence="16" id="KW-1185">Reference proteome</keyword>